<dbReference type="AlphaFoldDB" id="A0A401GDJ7"/>
<dbReference type="STRING" id="139825.A0A401GDJ7"/>
<dbReference type="InParanoid" id="A0A401GDJ7"/>
<accession>A0A401GDJ7</accession>
<dbReference type="OrthoDB" id="16851at2759"/>
<gene>
    <name evidence="1" type="ORF">SCP_0214030</name>
</gene>
<sequence length="393" mass="43370">MVKRQRSSSCVATPHKVSKLDTSLQDGSSWSGSPHIASGFTLPELLDFTSLESDHAICSRFDNIASALFHEYRLLAASPETRTEFEILEVEFYLHKSSCHEDPFTHGSDEQKQSGNWYFHRAPRKARVSQLSVTAAGGYRGGTRKGLDLTIGAPATPKSRFFTESTSQMLDPPLLRGGVLLRTLRRMSDSTIISGPSLLVDELLRVSEASNIAKLVTDKWSGDTSAFLISASSETRTTCLHLVHVQPSRTQSSATIYRSPRIGLELSHPDITLERLATHPRVVYVAKPYRYFIRPHLLTANGRAQTFLGVYHACMDSKSFTQDSELCYTITRITGLKAPTVVKYLGEYNHGLAKGSLTAFIGAAGKGVSASPTRFLRMMGTLRKVSTEQENHS</sequence>
<dbReference type="Proteomes" id="UP000287166">
    <property type="component" value="Unassembled WGS sequence"/>
</dbReference>
<evidence type="ECO:0000313" key="1">
    <source>
        <dbReference type="EMBL" id="GBE80193.1"/>
    </source>
</evidence>
<dbReference type="EMBL" id="BFAD01000002">
    <property type="protein sequence ID" value="GBE80193.1"/>
    <property type="molecule type" value="Genomic_DNA"/>
</dbReference>
<keyword evidence="2" id="KW-1185">Reference proteome</keyword>
<evidence type="ECO:0000313" key="2">
    <source>
        <dbReference type="Proteomes" id="UP000287166"/>
    </source>
</evidence>
<dbReference type="RefSeq" id="XP_027611106.1">
    <property type="nucleotide sequence ID" value="XM_027755305.1"/>
</dbReference>
<comment type="caution">
    <text evidence="1">The sequence shown here is derived from an EMBL/GenBank/DDBJ whole genome shotgun (WGS) entry which is preliminary data.</text>
</comment>
<reference evidence="1 2" key="1">
    <citation type="journal article" date="2018" name="Sci. Rep.">
        <title>Genome sequence of the cauliflower mushroom Sparassis crispa (Hanabiratake) and its association with beneficial usage.</title>
        <authorList>
            <person name="Kiyama R."/>
            <person name="Furutani Y."/>
            <person name="Kawaguchi K."/>
            <person name="Nakanishi T."/>
        </authorList>
    </citation>
    <scope>NUCLEOTIDE SEQUENCE [LARGE SCALE GENOMIC DNA]</scope>
</reference>
<dbReference type="GeneID" id="38777110"/>
<proteinExistence type="predicted"/>
<protein>
    <submittedName>
        <fullName evidence="1">Uncharacterized protein</fullName>
    </submittedName>
</protein>
<organism evidence="1 2">
    <name type="scientific">Sparassis crispa</name>
    <dbReference type="NCBI Taxonomy" id="139825"/>
    <lineage>
        <taxon>Eukaryota</taxon>
        <taxon>Fungi</taxon>
        <taxon>Dikarya</taxon>
        <taxon>Basidiomycota</taxon>
        <taxon>Agaricomycotina</taxon>
        <taxon>Agaricomycetes</taxon>
        <taxon>Polyporales</taxon>
        <taxon>Sparassidaceae</taxon>
        <taxon>Sparassis</taxon>
    </lineage>
</organism>
<name>A0A401GDJ7_9APHY</name>